<feature type="transmembrane region" description="Helical" evidence="22">
    <location>
        <begin position="1491"/>
        <end position="1514"/>
    </location>
</feature>
<feature type="transmembrane region" description="Helical" evidence="22">
    <location>
        <begin position="1679"/>
        <end position="1697"/>
    </location>
</feature>
<dbReference type="InterPro" id="IPR029052">
    <property type="entry name" value="Metallo-depent_PP-like"/>
</dbReference>
<feature type="domain" description="EF-hand" evidence="26">
    <location>
        <begin position="919"/>
        <end position="954"/>
    </location>
</feature>
<feature type="domain" description="EF-hand" evidence="26">
    <location>
        <begin position="1111"/>
        <end position="1146"/>
    </location>
</feature>
<dbReference type="InterPro" id="IPR008374">
    <property type="entry name" value="SF_assemblin/giardin_b"/>
</dbReference>
<dbReference type="SUPFAM" id="SSF56300">
    <property type="entry name" value="Metallo-dependent phosphatases"/>
    <property type="match status" value="1"/>
</dbReference>
<dbReference type="InterPro" id="IPR013083">
    <property type="entry name" value="Znf_RING/FYVE/PHD"/>
</dbReference>
<organism evidence="27 28">
    <name type="scientific">Lagenidium giganteum</name>
    <dbReference type="NCBI Taxonomy" id="4803"/>
    <lineage>
        <taxon>Eukaryota</taxon>
        <taxon>Sar</taxon>
        <taxon>Stramenopiles</taxon>
        <taxon>Oomycota</taxon>
        <taxon>Peronosporomycetes</taxon>
        <taxon>Pythiales</taxon>
        <taxon>Pythiaceae</taxon>
    </lineage>
</organism>
<dbReference type="InterPro" id="IPR004843">
    <property type="entry name" value="Calcineurin-like_PHP"/>
</dbReference>
<feature type="domain" description="PLD phosphodiesterase" evidence="24">
    <location>
        <begin position="2000"/>
        <end position="2027"/>
    </location>
</feature>
<dbReference type="InterPro" id="IPR051134">
    <property type="entry name" value="PPP_phosphatase"/>
</dbReference>
<feature type="compositionally biased region" description="Low complexity" evidence="21">
    <location>
        <begin position="870"/>
        <end position="879"/>
    </location>
</feature>
<keyword evidence="14 20" id="KW-0175">Coiled coil</keyword>
<dbReference type="GO" id="GO:0016020">
    <property type="term" value="C:membrane"/>
    <property type="evidence" value="ECO:0007669"/>
    <property type="project" value="UniProtKB-SubCell"/>
</dbReference>
<evidence type="ECO:0000256" key="11">
    <source>
        <dbReference type="ARBA" id="ARBA00022833"/>
    </source>
</evidence>
<dbReference type="SUPFAM" id="SSF47473">
    <property type="entry name" value="EF-hand"/>
    <property type="match status" value="2"/>
</dbReference>
<sequence>MASDGEPRAWVGTWLGEDPVNNYCESQKLMEGALIKLGDYAHFRYFLLFRNGRFCYYELPVMEAHANKQRRVHLTLTAQHLRGVMMLHASLNGKDVGKDDEEGDLAKRGFMFNRRKLELNLTGYSPTGRLMSWKLRAASDVTYKKWERAFRIALRPIWVPNSPHCLVCHSLFTFFFRPHHCRKCGTCICDDCSLFTPRLPMQGYYDEVRICRDCSPIKVEKSELKVGTRVLVYGVYPGTVAEGSSEESEDEVIDDADGFVCVELEKATTLGNRRKFALEYIEHYSEITLSANRIKNAIRTHLSYTLYRAQLNFSTWNLIEAVQEQKTVQMVKILNKSTSLTDLRSMMPNLGGSVETLCFPNNNANEQEQVLASLAHYRGVHLTFPLRIDTVTRLIEQFRNGIPLHRVYVCQLLEEASELFRDIHESPMNEVNIPSGVQLIVVGDMHGQLEDLLTIVDRNGMPSQHTWYLFNGDFVDRGSHGVEVILLLLAFKLLHPEFVFLNRGNHEERMINEAFGFEDEVYAKYGVDTTDSSDMDISTCPKYSPMKIFQMFEDIFILFPIFALLNDRVFVVHGGLSSHENVSIQELLQIKHRREVPTQSTLRADEIFTHLLWSDPGVEAGFKESSRGAGVEFGPDITRRFCAQNGLNLIIRSHECEEEGYAIVHDGLLLTIFSASNYCGSQTNKGAYVQLELLENGTLKPHVVQYYGQPLQKLLDAGRNEWRRKAIKLERKTIMSLAELICEKKNSLMSAFMQLDSANTGKITKIEWKKVLQEVLGIEARFLSYFRQLAAHDDDGKSGVDYKAFLNRYVVELNDGGAVDWKRHLLRKVWIGFCKAIPIKSEEEMEKMNVETKLRAAFSLFEMSSISSNTSELSSSYSSTPGESVRSRRNNGSYLSNGLVTYDVFRATIQDVLDLSDTLTEQQILELMQHMDQNQDGFVDYDEFCAFFAEFSRVEYLQELLDVDDAKAIDLMHQLGSHLHSCSHFESLQAAFRAFDRGCKHELSVEDVQAACDDVEIVPSVSLEEAKLLHTSILRSHYGTLDTFEKMPKLEWAVFEDVFSLTSTRQRSLMMSSLGASTTNLSAMNGGDDELVKKNTWVDTLVAHVKQSLHEQRLYMKLLFRTLDTKREGCIRRDKFIAIMETINRERGSPLNRSQISQLADAFGIKCAKSRPTYDENSGSTTDYVAYPQFLRSLRVVDSEIGIDTSKAGEMSKATAADPAMADPIEKDENANESLAVLNSTATKAKLDKLMNDFSTFDDSMRIGTRQRREKDEYRLAEMRHEMSRLEKSLEAEIKKRIEMNKSLQNYCDEQVIEMRAQFESLLNERANQVNERLDGLAAEIQSLQQVVEEEKRRIPLMIENKTNELTQKLISFMDAFEEERKRRLAQEEMILKRLSDHEHLTAENFDKERRDRELKYSDLKSALEAYTSNRMRADERFQSLAQEEIAGIQNALVTEAQAREREDDEIIEALNRYTAKLQESLKNCNVPLPTWFVCMIVLSVLMTAMWMGGLILLQNSSRQDSAKWISSAENAIGVSASNLYLYAGVFNSLLGSFLSASGYCCQKWAHMRVQANPSLGVVSQQRVFIVGLLLLAVGTVSAVVNLGILGQAVQAPFAALTLIYSALLGRFVLGEDFLLSDALSSMLIIAGVAVDVLAAQQAHVPQRSYSLHDLGALFFRTSVFPIAYTAFALAYAMLILRKVHSNNLQHRAIGLLAFSSCAGIMAGFTSLATKSTVEVVKSTLRHHSWDFFSPFFVIIVAAIPGALIPQLFFLNKGLEYFGTLKFIPLYQAFIIIGNMVCGMVFYNEMAAYDAYSLAGFLGGIAITLSGVCLLLVKVEHAQRRLPASARLPTAEECVLQVVQDDASDDAGRAQLRTVFAFEDMAWASENVVTLKDFNECKRSLVQLLMSAKRSIYYSTFLCDFNQVLGVNSTTGEPETFLSCLEAAVKRGVAVHILYNPVVDYGTESLTELQNQLPREVSLVCAVSDLGPSVATKWASNNSKYAFHHQKYLCVDENVIMVTGCDVNSEREGWLRANALGYYWHELSVVAPCTPKMFQWIRANHSASEKKHHYDQFHDSPPFPLVAGGWREENAMVNMILNAKKSVQLENQILISGGSAQHNRICDALITRIVEAHRKNEQFHVLLLTNAAQQDEPSQVTRWYCTLSIQWSLEQMENRALDYGMSVTELQNYLVVGRLEWRGVLVKVHSNILIVDGMYALRSSSNLADRSLSSRPTDTELGVLLAGPGVAQFQQQLLNMYMSTDGVVYEVADVFQAARQGGDENCLIIPLEKKAWNPIFTWFLMNFFIYASEGATGGRRKVTYSTTALTCIAKPSTNDTASQPQRAVAF</sequence>
<evidence type="ECO:0000313" key="28">
    <source>
        <dbReference type="Proteomes" id="UP001146120"/>
    </source>
</evidence>
<dbReference type="GO" id="GO:0015095">
    <property type="term" value="F:magnesium ion transmembrane transporter activity"/>
    <property type="evidence" value="ECO:0007669"/>
    <property type="project" value="InterPro"/>
</dbReference>
<evidence type="ECO:0000256" key="4">
    <source>
        <dbReference type="ARBA" id="ARBA00005678"/>
    </source>
</evidence>
<keyword evidence="9" id="KW-0479">Metal-binding</keyword>
<feature type="transmembrane region" description="Helical" evidence="22">
    <location>
        <begin position="1642"/>
        <end position="1659"/>
    </location>
</feature>
<dbReference type="InterPro" id="IPR011011">
    <property type="entry name" value="Znf_FYVE_PHD"/>
</dbReference>
<keyword evidence="28" id="KW-1185">Reference proteome</keyword>
<name>A0AAV2YM05_9STRA</name>
<dbReference type="GO" id="GO:0005509">
    <property type="term" value="F:calcium ion binding"/>
    <property type="evidence" value="ECO:0007669"/>
    <property type="project" value="InterPro"/>
</dbReference>
<keyword evidence="15 22" id="KW-0472">Membrane</keyword>
<proteinExistence type="inferred from homology"/>
<evidence type="ECO:0000256" key="8">
    <source>
        <dbReference type="ARBA" id="ARBA00022701"/>
    </source>
</evidence>
<evidence type="ECO:0000256" key="13">
    <source>
        <dbReference type="ARBA" id="ARBA00022989"/>
    </source>
</evidence>
<evidence type="ECO:0000256" key="19">
    <source>
        <dbReference type="RuleBase" id="RU004273"/>
    </source>
</evidence>
<comment type="catalytic activity">
    <reaction evidence="19">
        <text>O-phospho-L-threonyl-[protein] + H2O = L-threonyl-[protein] + phosphate</text>
        <dbReference type="Rhea" id="RHEA:47004"/>
        <dbReference type="Rhea" id="RHEA-COMP:11060"/>
        <dbReference type="Rhea" id="RHEA-COMP:11605"/>
        <dbReference type="ChEBI" id="CHEBI:15377"/>
        <dbReference type="ChEBI" id="CHEBI:30013"/>
        <dbReference type="ChEBI" id="CHEBI:43474"/>
        <dbReference type="ChEBI" id="CHEBI:61977"/>
        <dbReference type="EC" id="3.1.3.16"/>
    </reaction>
</comment>
<dbReference type="Pfam" id="PF05653">
    <property type="entry name" value="Mg_trans_NIPA"/>
    <property type="match status" value="1"/>
</dbReference>
<evidence type="ECO:0000259" key="26">
    <source>
        <dbReference type="PROSITE" id="PS50222"/>
    </source>
</evidence>
<dbReference type="GO" id="GO:0008270">
    <property type="term" value="F:zinc ion binding"/>
    <property type="evidence" value="ECO:0007669"/>
    <property type="project" value="UniProtKB-KW"/>
</dbReference>
<feature type="coiled-coil region" evidence="20">
    <location>
        <begin position="1269"/>
        <end position="1296"/>
    </location>
</feature>
<comment type="subcellular location">
    <subcellularLocation>
        <location evidence="3">Cytoplasm</location>
        <location evidence="3">Cytoskeleton</location>
    </subcellularLocation>
    <subcellularLocation>
        <location evidence="2">Membrane</location>
        <topology evidence="2">Multi-pass membrane protein</topology>
    </subcellularLocation>
</comment>
<accession>A0AAV2YM05</accession>
<dbReference type="Pfam" id="PF01363">
    <property type="entry name" value="FYVE"/>
    <property type="match status" value="1"/>
</dbReference>
<feature type="coiled-coil region" evidence="20">
    <location>
        <begin position="1327"/>
        <end position="1354"/>
    </location>
</feature>
<evidence type="ECO:0000259" key="23">
    <source>
        <dbReference type="PROSITE" id="PS50003"/>
    </source>
</evidence>
<keyword evidence="11" id="KW-0862">Zinc</keyword>
<dbReference type="InterPro" id="IPR006186">
    <property type="entry name" value="Ser/Thr-sp_prot-phosphatase"/>
</dbReference>
<evidence type="ECO:0000256" key="20">
    <source>
        <dbReference type="SAM" id="Coils"/>
    </source>
</evidence>
<dbReference type="PROSITE" id="PS50035">
    <property type="entry name" value="PLD"/>
    <property type="match status" value="2"/>
</dbReference>
<feature type="domain" description="PH" evidence="23">
    <location>
        <begin position="27"/>
        <end position="155"/>
    </location>
</feature>
<keyword evidence="10 18" id="KW-0863">Zinc-finger</keyword>
<dbReference type="SUPFAM" id="SSF56024">
    <property type="entry name" value="Phospholipase D/nuclease"/>
    <property type="match status" value="2"/>
</dbReference>
<feature type="transmembrane region" description="Helical" evidence="22">
    <location>
        <begin position="1809"/>
        <end position="1833"/>
    </location>
</feature>
<keyword evidence="16" id="KW-0464">Manganese</keyword>
<evidence type="ECO:0000256" key="16">
    <source>
        <dbReference type="ARBA" id="ARBA00023211"/>
    </source>
</evidence>
<keyword evidence="7 22" id="KW-0812">Transmembrane</keyword>
<dbReference type="PROSITE" id="PS50178">
    <property type="entry name" value="ZF_FYVE"/>
    <property type="match status" value="1"/>
</dbReference>
<dbReference type="PROSITE" id="PS50222">
    <property type="entry name" value="EF_HAND_2"/>
    <property type="match status" value="3"/>
</dbReference>
<dbReference type="SMART" id="SM00054">
    <property type="entry name" value="EFh"/>
    <property type="match status" value="3"/>
</dbReference>
<evidence type="ECO:0000256" key="2">
    <source>
        <dbReference type="ARBA" id="ARBA00004141"/>
    </source>
</evidence>
<dbReference type="PANTHER" id="PTHR45668:SF5">
    <property type="entry name" value="SERINE_THREONINE-PROTEIN PHOSPHATASE 5"/>
    <property type="match status" value="1"/>
</dbReference>
<evidence type="ECO:0000256" key="22">
    <source>
        <dbReference type="SAM" id="Phobius"/>
    </source>
</evidence>
<feature type="transmembrane region" description="Helical" evidence="22">
    <location>
        <begin position="1612"/>
        <end position="1630"/>
    </location>
</feature>
<evidence type="ECO:0000256" key="21">
    <source>
        <dbReference type="SAM" id="MobiDB-lite"/>
    </source>
</evidence>
<dbReference type="Gene3D" id="1.10.238.10">
    <property type="entry name" value="EF-hand"/>
    <property type="match status" value="2"/>
</dbReference>
<dbReference type="PROSITE" id="PS00018">
    <property type="entry name" value="EF_HAND_1"/>
    <property type="match status" value="1"/>
</dbReference>
<comment type="caution">
    <text evidence="27">The sequence shown here is derived from an EMBL/GenBank/DDBJ whole genome shotgun (WGS) entry which is preliminary data.</text>
</comment>
<comment type="cofactor">
    <cofactor evidence="1">
        <name>Mn(2+)</name>
        <dbReference type="ChEBI" id="CHEBI:29035"/>
    </cofactor>
</comment>
<dbReference type="SUPFAM" id="SSF57903">
    <property type="entry name" value="FYVE/PHD zinc finger"/>
    <property type="match status" value="1"/>
</dbReference>
<evidence type="ECO:0000256" key="6">
    <source>
        <dbReference type="ARBA" id="ARBA00022490"/>
    </source>
</evidence>
<evidence type="ECO:0000256" key="14">
    <source>
        <dbReference type="ARBA" id="ARBA00023054"/>
    </source>
</evidence>
<feature type="transmembrane region" description="Helical" evidence="22">
    <location>
        <begin position="1783"/>
        <end position="1803"/>
    </location>
</feature>
<dbReference type="EMBL" id="DAKRPA010000215">
    <property type="protein sequence ID" value="DAZ95176.1"/>
    <property type="molecule type" value="Genomic_DNA"/>
</dbReference>
<dbReference type="PROSITE" id="PS00125">
    <property type="entry name" value="SER_THR_PHOSPHATASE"/>
    <property type="match status" value="1"/>
</dbReference>
<dbReference type="GO" id="GO:0005200">
    <property type="term" value="F:structural constituent of cytoskeleton"/>
    <property type="evidence" value="ECO:0007669"/>
    <property type="project" value="InterPro"/>
</dbReference>
<evidence type="ECO:0000256" key="3">
    <source>
        <dbReference type="ARBA" id="ARBA00004245"/>
    </source>
</evidence>
<dbReference type="CDD" id="cd00051">
    <property type="entry name" value="EFh"/>
    <property type="match status" value="1"/>
</dbReference>
<keyword evidence="6" id="KW-0963">Cytoplasm</keyword>
<evidence type="ECO:0000256" key="12">
    <source>
        <dbReference type="ARBA" id="ARBA00022837"/>
    </source>
</evidence>
<evidence type="ECO:0000259" key="24">
    <source>
        <dbReference type="PROSITE" id="PS50035"/>
    </source>
</evidence>
<evidence type="ECO:0000256" key="18">
    <source>
        <dbReference type="PROSITE-ProRule" id="PRU00091"/>
    </source>
</evidence>
<dbReference type="InterPro" id="IPR002048">
    <property type="entry name" value="EF_hand_dom"/>
</dbReference>
<dbReference type="Pfam" id="PF00149">
    <property type="entry name" value="Metallophos"/>
    <property type="match status" value="1"/>
</dbReference>
<evidence type="ECO:0000313" key="27">
    <source>
        <dbReference type="EMBL" id="DAZ95176.1"/>
    </source>
</evidence>
<evidence type="ECO:0000259" key="25">
    <source>
        <dbReference type="PROSITE" id="PS50178"/>
    </source>
</evidence>
<evidence type="ECO:0000256" key="10">
    <source>
        <dbReference type="ARBA" id="ARBA00022771"/>
    </source>
</evidence>
<dbReference type="PRINTS" id="PR00114">
    <property type="entry name" value="STPHPHTASE"/>
</dbReference>
<dbReference type="InterPro" id="IPR001736">
    <property type="entry name" value="PLipase_D/transphosphatidylase"/>
</dbReference>
<dbReference type="PROSITE" id="PS50003">
    <property type="entry name" value="PH_DOMAIN"/>
    <property type="match status" value="1"/>
</dbReference>
<keyword evidence="12" id="KW-0106">Calcium</keyword>
<gene>
    <name evidence="27" type="ORF">N0F65_012430</name>
</gene>
<comment type="similarity">
    <text evidence="4">Belongs to the SF-assemblin family.</text>
</comment>
<dbReference type="Gene3D" id="3.60.21.10">
    <property type="match status" value="1"/>
</dbReference>
<evidence type="ECO:0000256" key="7">
    <source>
        <dbReference type="ARBA" id="ARBA00022692"/>
    </source>
</evidence>
<dbReference type="Pfam" id="PF06705">
    <property type="entry name" value="SF-assemblin"/>
    <property type="match status" value="1"/>
</dbReference>
<dbReference type="GO" id="GO:0005874">
    <property type="term" value="C:microtubule"/>
    <property type="evidence" value="ECO:0007669"/>
    <property type="project" value="UniProtKB-KW"/>
</dbReference>
<feature type="transmembrane region" description="Helical" evidence="22">
    <location>
        <begin position="1584"/>
        <end position="1606"/>
    </location>
</feature>
<reference evidence="27" key="1">
    <citation type="submission" date="2022-11" db="EMBL/GenBank/DDBJ databases">
        <authorList>
            <person name="Morgan W.R."/>
            <person name="Tartar A."/>
        </authorList>
    </citation>
    <scope>NUCLEOTIDE SEQUENCE</scope>
    <source>
        <strain evidence="27">ARSEF 373</strain>
    </source>
</reference>
<dbReference type="InterPro" id="IPR001849">
    <property type="entry name" value="PH_domain"/>
</dbReference>
<feature type="domain" description="PLD phosphodiesterase" evidence="24">
    <location>
        <begin position="2200"/>
        <end position="2227"/>
    </location>
</feature>
<keyword evidence="17" id="KW-0206">Cytoskeleton</keyword>
<dbReference type="Proteomes" id="UP001146120">
    <property type="component" value="Unassembled WGS sequence"/>
</dbReference>
<protein>
    <recommendedName>
        <fullName evidence="19">Serine/threonine-protein phosphatase</fullName>
        <ecNumber evidence="19">3.1.3.16</ecNumber>
    </recommendedName>
</protein>
<feature type="domain" description="FYVE-type" evidence="25">
    <location>
        <begin position="159"/>
        <end position="214"/>
    </location>
</feature>
<comment type="similarity">
    <text evidence="5 19">Belongs to the PPP phosphatase family.</text>
</comment>
<dbReference type="InterPro" id="IPR008521">
    <property type="entry name" value="Mg_trans_NIPA"/>
</dbReference>
<feature type="transmembrane region" description="Helical" evidence="22">
    <location>
        <begin position="1709"/>
        <end position="1728"/>
    </location>
</feature>
<evidence type="ECO:0000256" key="15">
    <source>
        <dbReference type="ARBA" id="ARBA00023136"/>
    </source>
</evidence>
<feature type="domain" description="EF-hand" evidence="26">
    <location>
        <begin position="743"/>
        <end position="778"/>
    </location>
</feature>
<dbReference type="EC" id="3.1.3.16" evidence="19"/>
<keyword evidence="8" id="KW-0493">Microtubule</keyword>
<keyword evidence="19" id="KW-0378">Hydrolase</keyword>
<reference evidence="27" key="2">
    <citation type="journal article" date="2023" name="Microbiol Resour">
        <title>Decontamination and Annotation of the Draft Genome Sequence of the Oomycete Lagenidium giganteum ARSEF 373.</title>
        <authorList>
            <person name="Morgan W.R."/>
            <person name="Tartar A."/>
        </authorList>
    </citation>
    <scope>NUCLEOTIDE SEQUENCE</scope>
    <source>
        <strain evidence="27">ARSEF 373</strain>
    </source>
</reference>
<dbReference type="GO" id="GO:0004722">
    <property type="term" value="F:protein serine/threonine phosphatase activity"/>
    <property type="evidence" value="ECO:0007669"/>
    <property type="project" value="UniProtKB-EC"/>
</dbReference>
<evidence type="ECO:0000256" key="9">
    <source>
        <dbReference type="ARBA" id="ARBA00022723"/>
    </source>
</evidence>
<evidence type="ECO:0000256" key="1">
    <source>
        <dbReference type="ARBA" id="ARBA00001936"/>
    </source>
</evidence>
<dbReference type="InterPro" id="IPR000306">
    <property type="entry name" value="Znf_FYVE"/>
</dbReference>
<feature type="transmembrane region" description="Helical" evidence="22">
    <location>
        <begin position="1748"/>
        <end position="1771"/>
    </location>
</feature>
<dbReference type="SMART" id="SM00156">
    <property type="entry name" value="PP2Ac"/>
    <property type="match status" value="1"/>
</dbReference>
<dbReference type="InterPro" id="IPR018247">
    <property type="entry name" value="EF_Hand_1_Ca_BS"/>
</dbReference>
<dbReference type="InterPro" id="IPR011992">
    <property type="entry name" value="EF-hand-dom_pair"/>
</dbReference>
<feature type="region of interest" description="Disordered" evidence="21">
    <location>
        <begin position="870"/>
        <end position="889"/>
    </location>
</feature>
<dbReference type="InterPro" id="IPR017455">
    <property type="entry name" value="Znf_FYVE-rel"/>
</dbReference>
<keyword evidence="13 22" id="KW-1133">Transmembrane helix</keyword>
<evidence type="ECO:0000256" key="5">
    <source>
        <dbReference type="ARBA" id="ARBA00008294"/>
    </source>
</evidence>
<dbReference type="Gene3D" id="3.30.870.10">
    <property type="entry name" value="Endonuclease Chain A"/>
    <property type="match status" value="2"/>
</dbReference>
<dbReference type="Gene3D" id="3.30.40.10">
    <property type="entry name" value="Zinc/RING finger domain, C3HC4 (zinc finger)"/>
    <property type="match status" value="1"/>
</dbReference>
<dbReference type="SMART" id="SM00064">
    <property type="entry name" value="FYVE"/>
    <property type="match status" value="1"/>
</dbReference>
<evidence type="ECO:0000256" key="17">
    <source>
        <dbReference type="ARBA" id="ARBA00023212"/>
    </source>
</evidence>
<dbReference type="PANTHER" id="PTHR45668">
    <property type="entry name" value="SERINE/THREONINE-PROTEIN PHOSPHATASE 5-RELATED"/>
    <property type="match status" value="1"/>
</dbReference>